<evidence type="ECO:0000256" key="5">
    <source>
        <dbReference type="ARBA" id="ARBA00023136"/>
    </source>
</evidence>
<evidence type="ECO:0000313" key="8">
    <source>
        <dbReference type="EMBL" id="GAA0173465.1"/>
    </source>
</evidence>
<dbReference type="PANTHER" id="PTHR31218">
    <property type="entry name" value="WAT1-RELATED PROTEIN"/>
    <property type="match status" value="1"/>
</dbReference>
<dbReference type="GO" id="GO:0022857">
    <property type="term" value="F:transmembrane transporter activity"/>
    <property type="evidence" value="ECO:0007669"/>
    <property type="project" value="InterPro"/>
</dbReference>
<feature type="transmembrane region" description="Helical" evidence="6">
    <location>
        <begin position="278"/>
        <end position="298"/>
    </location>
</feature>
<evidence type="ECO:0000256" key="1">
    <source>
        <dbReference type="ARBA" id="ARBA00004141"/>
    </source>
</evidence>
<evidence type="ECO:0000256" key="3">
    <source>
        <dbReference type="ARBA" id="ARBA00022692"/>
    </source>
</evidence>
<evidence type="ECO:0000256" key="2">
    <source>
        <dbReference type="ARBA" id="ARBA00007635"/>
    </source>
</evidence>
<feature type="transmembrane region" description="Helical" evidence="6">
    <location>
        <begin position="213"/>
        <end position="234"/>
    </location>
</feature>
<evidence type="ECO:0000259" key="7">
    <source>
        <dbReference type="Pfam" id="PF00892"/>
    </source>
</evidence>
<dbReference type="InterPro" id="IPR030184">
    <property type="entry name" value="WAT1-related"/>
</dbReference>
<protein>
    <recommendedName>
        <fullName evidence="6">WAT1-related protein</fullName>
    </recommendedName>
</protein>
<accession>A0AAV3REE5</accession>
<dbReference type="Pfam" id="PF00892">
    <property type="entry name" value="EamA"/>
    <property type="match status" value="2"/>
</dbReference>
<feature type="transmembrane region" description="Helical" evidence="6">
    <location>
        <begin position="129"/>
        <end position="149"/>
    </location>
</feature>
<comment type="similarity">
    <text evidence="2 6">Belongs to the drug/metabolite transporter (DMT) superfamily. Plant drug/metabolite exporter (P-DME) (TC 2.A.7.4) family.</text>
</comment>
<dbReference type="AlphaFoldDB" id="A0AAV3REE5"/>
<gene>
    <name evidence="8" type="ORF">LIER_27074</name>
</gene>
<feature type="transmembrane region" description="Helical" evidence="6">
    <location>
        <begin position="184"/>
        <end position="201"/>
    </location>
</feature>
<feature type="transmembrane region" description="Helical" evidence="6">
    <location>
        <begin position="7"/>
        <end position="28"/>
    </location>
</feature>
<evidence type="ECO:0000313" key="9">
    <source>
        <dbReference type="Proteomes" id="UP001454036"/>
    </source>
</evidence>
<dbReference type="GO" id="GO:0016020">
    <property type="term" value="C:membrane"/>
    <property type="evidence" value="ECO:0007669"/>
    <property type="project" value="UniProtKB-SubCell"/>
</dbReference>
<feature type="domain" description="EamA" evidence="7">
    <location>
        <begin position="183"/>
        <end position="321"/>
    </location>
</feature>
<feature type="transmembrane region" description="Helical" evidence="6">
    <location>
        <begin position="304"/>
        <end position="323"/>
    </location>
</feature>
<dbReference type="InterPro" id="IPR000620">
    <property type="entry name" value="EamA_dom"/>
</dbReference>
<feature type="domain" description="EamA" evidence="7">
    <location>
        <begin position="6"/>
        <end position="131"/>
    </location>
</feature>
<keyword evidence="4 6" id="KW-1133">Transmembrane helix</keyword>
<sequence length="357" mass="39780">MEGSKVYLAIIIVRAIYAGMFVISKAAFNDGMNSFVFVFYRQAAASIFLAPIAIFFEWKTAPPFSFLIFVKIFMLSLVGITMSLNIYGVALKYTSATLAAATTNSLPIITLFLALLFRMERLNFKTKDGILKLAGVAVTMGGIVTIAFYKGRPYLKLLLNHPLVRFHGQEIKDHVSYNSTWTKGVFLMLLCNITWGCWLVLQGRVLMSYPSKLLLTTWLCFFSAFQSFIVAISIERNMHEWELGWNVRLLSVAYCGIAVTGISFYLQAWIVEKKGPVFFTATIPLSFIITMVFSLVFLGEVVSLGSVLGAILLVGGLSCVLWAKSKELKRKKLSNCASNKDVLQDGPPKSDQIENMP</sequence>
<keyword evidence="9" id="KW-1185">Reference proteome</keyword>
<dbReference type="InterPro" id="IPR037185">
    <property type="entry name" value="EmrE-like"/>
</dbReference>
<feature type="transmembrane region" description="Helical" evidence="6">
    <location>
        <begin position="34"/>
        <end position="56"/>
    </location>
</feature>
<proteinExistence type="inferred from homology"/>
<comment type="caution">
    <text evidence="8">The sequence shown here is derived from an EMBL/GenBank/DDBJ whole genome shotgun (WGS) entry which is preliminary data.</text>
</comment>
<dbReference type="Proteomes" id="UP001454036">
    <property type="component" value="Unassembled WGS sequence"/>
</dbReference>
<feature type="transmembrane region" description="Helical" evidence="6">
    <location>
        <begin position="68"/>
        <end position="90"/>
    </location>
</feature>
<keyword evidence="3 6" id="KW-0812">Transmembrane</keyword>
<evidence type="ECO:0000256" key="4">
    <source>
        <dbReference type="ARBA" id="ARBA00022989"/>
    </source>
</evidence>
<dbReference type="SUPFAM" id="SSF103481">
    <property type="entry name" value="Multidrug resistance efflux transporter EmrE"/>
    <property type="match status" value="2"/>
</dbReference>
<evidence type="ECO:0000256" key="6">
    <source>
        <dbReference type="RuleBase" id="RU363077"/>
    </source>
</evidence>
<dbReference type="EMBL" id="BAABME010008612">
    <property type="protein sequence ID" value="GAA0173465.1"/>
    <property type="molecule type" value="Genomic_DNA"/>
</dbReference>
<feature type="transmembrane region" description="Helical" evidence="6">
    <location>
        <begin position="96"/>
        <end position="117"/>
    </location>
</feature>
<reference evidence="8 9" key="1">
    <citation type="submission" date="2024-01" db="EMBL/GenBank/DDBJ databases">
        <title>The complete chloroplast genome sequence of Lithospermum erythrorhizon: insights into the phylogenetic relationship among Boraginaceae species and the maternal lineages of purple gromwells.</title>
        <authorList>
            <person name="Okada T."/>
            <person name="Watanabe K."/>
        </authorList>
    </citation>
    <scope>NUCLEOTIDE SEQUENCE [LARGE SCALE GENOMIC DNA]</scope>
</reference>
<feature type="transmembrane region" description="Helical" evidence="6">
    <location>
        <begin position="246"/>
        <end position="266"/>
    </location>
</feature>
<organism evidence="8 9">
    <name type="scientific">Lithospermum erythrorhizon</name>
    <name type="common">Purple gromwell</name>
    <name type="synonym">Lithospermum officinale var. erythrorhizon</name>
    <dbReference type="NCBI Taxonomy" id="34254"/>
    <lineage>
        <taxon>Eukaryota</taxon>
        <taxon>Viridiplantae</taxon>
        <taxon>Streptophyta</taxon>
        <taxon>Embryophyta</taxon>
        <taxon>Tracheophyta</taxon>
        <taxon>Spermatophyta</taxon>
        <taxon>Magnoliopsida</taxon>
        <taxon>eudicotyledons</taxon>
        <taxon>Gunneridae</taxon>
        <taxon>Pentapetalae</taxon>
        <taxon>asterids</taxon>
        <taxon>lamiids</taxon>
        <taxon>Boraginales</taxon>
        <taxon>Boraginaceae</taxon>
        <taxon>Boraginoideae</taxon>
        <taxon>Lithospermeae</taxon>
        <taxon>Lithospermum</taxon>
    </lineage>
</organism>
<keyword evidence="5 6" id="KW-0472">Membrane</keyword>
<name>A0AAV3REE5_LITER</name>
<comment type="subcellular location">
    <subcellularLocation>
        <location evidence="1 6">Membrane</location>
        <topology evidence="1 6">Multi-pass membrane protein</topology>
    </subcellularLocation>
</comment>